<dbReference type="AlphaFoldDB" id="A0A381WHX0"/>
<keyword evidence="3" id="KW-0813">Transport</keyword>
<sequence>MSESYVLNWIAVLVVAAVGLVAILLMFAASRLLAPRRPTEAKDSPYECGIPAAPYHWSQIQIRYYVFAIIFIIFDVEAVFLFPWALIFVESVPIVFYEMLIFIGVLFFGVIYGWRKGVLQWR</sequence>
<gene>
    <name evidence="8" type="ORF">METZ01_LOCUS104401</name>
</gene>
<dbReference type="PANTHER" id="PTHR11058:SF9">
    <property type="entry name" value="NADH-UBIQUINONE OXIDOREDUCTASE CHAIN 3"/>
    <property type="match status" value="1"/>
</dbReference>
<evidence type="ECO:0000256" key="3">
    <source>
        <dbReference type="ARBA" id="ARBA00022448"/>
    </source>
</evidence>
<dbReference type="HAMAP" id="MF_01394">
    <property type="entry name" value="NDH1_NuoA"/>
    <property type="match status" value="1"/>
</dbReference>
<comment type="similarity">
    <text evidence="2">Belongs to the complex I subunit 3 family.</text>
</comment>
<feature type="transmembrane region" description="Helical" evidence="7">
    <location>
        <begin position="6"/>
        <end position="28"/>
    </location>
</feature>
<keyword evidence="5 7" id="KW-1133">Transmembrane helix</keyword>
<dbReference type="GO" id="GO:0016651">
    <property type="term" value="F:oxidoreductase activity, acting on NAD(P)H"/>
    <property type="evidence" value="ECO:0007669"/>
    <property type="project" value="InterPro"/>
</dbReference>
<comment type="subcellular location">
    <subcellularLocation>
        <location evidence="1">Membrane</location>
        <topology evidence="1">Multi-pass membrane protein</topology>
    </subcellularLocation>
</comment>
<evidence type="ECO:0000256" key="7">
    <source>
        <dbReference type="SAM" id="Phobius"/>
    </source>
</evidence>
<name>A0A381WHX0_9ZZZZ</name>
<evidence type="ECO:0000256" key="1">
    <source>
        <dbReference type="ARBA" id="ARBA00004141"/>
    </source>
</evidence>
<feature type="transmembrane region" description="Helical" evidence="7">
    <location>
        <begin position="94"/>
        <end position="114"/>
    </location>
</feature>
<dbReference type="InterPro" id="IPR000440">
    <property type="entry name" value="NADH_UbQ/plastoQ_OxRdtase_su3"/>
</dbReference>
<evidence type="ECO:0008006" key="9">
    <source>
        <dbReference type="Google" id="ProtNLM"/>
    </source>
</evidence>
<keyword evidence="6 7" id="KW-0472">Membrane</keyword>
<accession>A0A381WHX0</accession>
<evidence type="ECO:0000256" key="6">
    <source>
        <dbReference type="ARBA" id="ARBA00023136"/>
    </source>
</evidence>
<dbReference type="InterPro" id="IPR023043">
    <property type="entry name" value="NAD(P)H_OxRDtase_bac/plastid"/>
</dbReference>
<evidence type="ECO:0000256" key="4">
    <source>
        <dbReference type="ARBA" id="ARBA00022692"/>
    </source>
</evidence>
<reference evidence="8" key="1">
    <citation type="submission" date="2018-05" db="EMBL/GenBank/DDBJ databases">
        <authorList>
            <person name="Lanie J.A."/>
            <person name="Ng W.-L."/>
            <person name="Kazmierczak K.M."/>
            <person name="Andrzejewski T.M."/>
            <person name="Davidsen T.M."/>
            <person name="Wayne K.J."/>
            <person name="Tettelin H."/>
            <person name="Glass J.I."/>
            <person name="Rusch D."/>
            <person name="Podicherti R."/>
            <person name="Tsui H.-C.T."/>
            <person name="Winkler M.E."/>
        </authorList>
    </citation>
    <scope>NUCLEOTIDE SEQUENCE</scope>
</reference>
<protein>
    <recommendedName>
        <fullName evidence="9">NADH-quinone oxidoreductase subunit A</fullName>
    </recommendedName>
</protein>
<evidence type="ECO:0000256" key="2">
    <source>
        <dbReference type="ARBA" id="ARBA00008472"/>
    </source>
</evidence>
<evidence type="ECO:0000313" key="8">
    <source>
        <dbReference type="EMBL" id="SVA51547.1"/>
    </source>
</evidence>
<dbReference type="EMBL" id="UINC01011722">
    <property type="protein sequence ID" value="SVA51547.1"/>
    <property type="molecule type" value="Genomic_DNA"/>
</dbReference>
<organism evidence="8">
    <name type="scientific">marine metagenome</name>
    <dbReference type="NCBI Taxonomy" id="408172"/>
    <lineage>
        <taxon>unclassified sequences</taxon>
        <taxon>metagenomes</taxon>
        <taxon>ecological metagenomes</taxon>
    </lineage>
</organism>
<dbReference type="GO" id="GO:0008137">
    <property type="term" value="F:NADH dehydrogenase (ubiquinone) activity"/>
    <property type="evidence" value="ECO:0007669"/>
    <property type="project" value="InterPro"/>
</dbReference>
<feature type="transmembrane region" description="Helical" evidence="7">
    <location>
        <begin position="64"/>
        <end position="88"/>
    </location>
</feature>
<dbReference type="Gene3D" id="1.20.58.1610">
    <property type="entry name" value="NADH:ubiquinone/plastoquinone oxidoreductase, chain 3"/>
    <property type="match status" value="1"/>
</dbReference>
<dbReference type="PANTHER" id="PTHR11058">
    <property type="entry name" value="NADH-UBIQUINONE OXIDOREDUCTASE CHAIN 3"/>
    <property type="match status" value="1"/>
</dbReference>
<evidence type="ECO:0000256" key="5">
    <source>
        <dbReference type="ARBA" id="ARBA00022989"/>
    </source>
</evidence>
<dbReference type="Pfam" id="PF00507">
    <property type="entry name" value="Oxidored_q4"/>
    <property type="match status" value="1"/>
</dbReference>
<dbReference type="GO" id="GO:0030964">
    <property type="term" value="C:NADH dehydrogenase complex"/>
    <property type="evidence" value="ECO:0007669"/>
    <property type="project" value="TreeGrafter"/>
</dbReference>
<proteinExistence type="inferred from homology"/>
<dbReference type="InterPro" id="IPR038430">
    <property type="entry name" value="NDAH_ubi_oxred_su3_sf"/>
</dbReference>
<keyword evidence="4 7" id="KW-0812">Transmembrane</keyword>